<reference evidence="3" key="1">
    <citation type="submission" date="2025-08" db="UniProtKB">
        <authorList>
            <consortium name="RefSeq"/>
        </authorList>
    </citation>
    <scope>IDENTIFICATION</scope>
    <source>
        <strain evidence="3">MV-25-SWS-2005</strain>
        <tissue evidence="3">Whole body</tissue>
    </source>
</reference>
<feature type="compositionally biased region" description="Polar residues" evidence="1">
    <location>
        <begin position="17"/>
        <end position="36"/>
    </location>
</feature>
<gene>
    <name evidence="3" type="primary">LOC4811655</name>
</gene>
<dbReference type="Proteomes" id="UP000001819">
    <property type="component" value="Chromosome X"/>
</dbReference>
<name>A0A6I8W218_DROPS</name>
<evidence type="ECO:0000256" key="1">
    <source>
        <dbReference type="SAM" id="MobiDB-lite"/>
    </source>
</evidence>
<protein>
    <submittedName>
        <fullName evidence="3">Uncharacterized protein</fullName>
    </submittedName>
</protein>
<dbReference type="KEGG" id="dpo:4811655"/>
<organism evidence="2 3">
    <name type="scientific">Drosophila pseudoobscura pseudoobscura</name>
    <name type="common">Fruit fly</name>
    <dbReference type="NCBI Taxonomy" id="46245"/>
    <lineage>
        <taxon>Eukaryota</taxon>
        <taxon>Metazoa</taxon>
        <taxon>Ecdysozoa</taxon>
        <taxon>Arthropoda</taxon>
        <taxon>Hexapoda</taxon>
        <taxon>Insecta</taxon>
        <taxon>Pterygota</taxon>
        <taxon>Neoptera</taxon>
        <taxon>Endopterygota</taxon>
        <taxon>Diptera</taxon>
        <taxon>Brachycera</taxon>
        <taxon>Muscomorpha</taxon>
        <taxon>Ephydroidea</taxon>
        <taxon>Drosophilidae</taxon>
        <taxon>Drosophila</taxon>
        <taxon>Sophophora</taxon>
    </lineage>
</organism>
<accession>A0A6I8W218</accession>
<keyword evidence="2" id="KW-1185">Reference proteome</keyword>
<sequence length="300" mass="32463">MALWGGTQCDALPRPNPHQSSAVPLDGSNRSRTPSHLPSDGGFRWVSGSSPDSPSPRRLLRRPLRGRLLDAHRGGPRGGVVLLSEPERVQLDRAHRVGLGVGGALRRPFPQGLPAGVPRRSRALHNAAGAPSAHGGLVPPRLGDRCGQGRAAGAEDAVLRGVLAGREDRGRLRLWNSKFKLRTIQRQLLWRMANARGDETLVFFAVLMTTTTPWLFSRRGAGVPDTPAPRALGGSHRAESKKQQALSNHTLTEDTRPPARHSTPPLRDVCTSIWASIFVDARIAMHGIVSPFLAAIKIHM</sequence>
<evidence type="ECO:0000313" key="3">
    <source>
        <dbReference type="RefSeq" id="XP_033237395.1"/>
    </source>
</evidence>
<dbReference type="InParanoid" id="A0A6I8W218"/>
<evidence type="ECO:0000313" key="2">
    <source>
        <dbReference type="Proteomes" id="UP000001819"/>
    </source>
</evidence>
<dbReference type="AlphaFoldDB" id="A0A6I8W218"/>
<dbReference type="RefSeq" id="XP_033237395.1">
    <property type="nucleotide sequence ID" value="XM_033381504.1"/>
</dbReference>
<feature type="region of interest" description="Disordered" evidence="1">
    <location>
        <begin position="1"/>
        <end position="60"/>
    </location>
</feature>
<feature type="region of interest" description="Disordered" evidence="1">
    <location>
        <begin position="220"/>
        <end position="264"/>
    </location>
</feature>
<proteinExistence type="predicted"/>